<reference evidence="2 3" key="1">
    <citation type="submission" date="2019-10" db="EMBL/GenBank/DDBJ databases">
        <title>Description of Paenibacillus choica sp. nov.</title>
        <authorList>
            <person name="Carlier A."/>
            <person name="Qi S."/>
        </authorList>
    </citation>
    <scope>NUCLEOTIDE SEQUENCE [LARGE SCALE GENOMIC DNA]</scope>
    <source>
        <strain evidence="2 3">LMG 31460</strain>
    </source>
</reference>
<dbReference type="Proteomes" id="UP000658690">
    <property type="component" value="Unassembled WGS sequence"/>
</dbReference>
<evidence type="ECO:0000256" key="1">
    <source>
        <dbReference type="SAM" id="SignalP"/>
    </source>
</evidence>
<protein>
    <submittedName>
        <fullName evidence="2">DUF3888 domain-containing protein</fullName>
    </submittedName>
</protein>
<dbReference type="Pfam" id="PF13027">
    <property type="entry name" value="DUF3888"/>
    <property type="match status" value="1"/>
</dbReference>
<feature type="signal peptide" evidence="1">
    <location>
        <begin position="1"/>
        <end position="25"/>
    </location>
</feature>
<keyword evidence="3" id="KW-1185">Reference proteome</keyword>
<evidence type="ECO:0000313" key="2">
    <source>
        <dbReference type="EMBL" id="NOU88584.1"/>
    </source>
</evidence>
<name>A0ABX1Z8D9_9BACL</name>
<dbReference type="EMBL" id="WHOC01000123">
    <property type="protein sequence ID" value="NOU88584.1"/>
    <property type="molecule type" value="Genomic_DNA"/>
</dbReference>
<keyword evidence="1" id="KW-0732">Signal</keyword>
<sequence>MRWNMKKTIICLVLLFTVMGSNVFAEKKDPPSQEEKDQLLTQLLTPYIVEAVKEYYKDPRGIDTINILEITPEGEGYVKLKIKVQAKTFKGPHGPPYGLDTITFERFFNEMKVVKYEHLELKK</sequence>
<gene>
    <name evidence="2" type="ORF">GC102_22925</name>
</gene>
<evidence type="ECO:0000313" key="3">
    <source>
        <dbReference type="Proteomes" id="UP000658690"/>
    </source>
</evidence>
<dbReference type="InterPro" id="IPR024984">
    <property type="entry name" value="DUF3888"/>
</dbReference>
<organism evidence="2 3">
    <name type="scientific">Paenibacillus germinis</name>
    <dbReference type="NCBI Taxonomy" id="2654979"/>
    <lineage>
        <taxon>Bacteria</taxon>
        <taxon>Bacillati</taxon>
        <taxon>Bacillota</taxon>
        <taxon>Bacilli</taxon>
        <taxon>Bacillales</taxon>
        <taxon>Paenibacillaceae</taxon>
        <taxon>Paenibacillus</taxon>
    </lineage>
</organism>
<accession>A0ABX1Z8D9</accession>
<comment type="caution">
    <text evidence="2">The sequence shown here is derived from an EMBL/GenBank/DDBJ whole genome shotgun (WGS) entry which is preliminary data.</text>
</comment>
<proteinExistence type="predicted"/>
<feature type="chain" id="PRO_5045618308" evidence="1">
    <location>
        <begin position="26"/>
        <end position="123"/>
    </location>
</feature>